<evidence type="ECO:0000313" key="1">
    <source>
        <dbReference type="EMBL" id="CAA9341749.1"/>
    </source>
</evidence>
<dbReference type="Pfam" id="PF02585">
    <property type="entry name" value="PIG-L"/>
    <property type="match status" value="1"/>
</dbReference>
<dbReference type="InterPro" id="IPR003737">
    <property type="entry name" value="GlcNAc_PI_deacetylase-related"/>
</dbReference>
<dbReference type="EMBL" id="CADCTU010000655">
    <property type="protein sequence ID" value="CAA9341749.1"/>
    <property type="molecule type" value="Genomic_DNA"/>
</dbReference>
<dbReference type="PANTHER" id="PTHR12993:SF11">
    <property type="entry name" value="N-ACETYLGLUCOSAMINYL-PHOSPHATIDYLINOSITOL DE-N-ACETYLASE"/>
    <property type="match status" value="1"/>
</dbReference>
<name>A0A6J4LU58_9BACT</name>
<sequence length="246" mass="26078">MSRSLAAVFAHPDDETFAMGGTIALHARRGDPFALYCATDGGAGRSSGVEVSSPEQLGALRRRELDAALDVLGARTDVVFGGHPDGRLPEADADALVGEVVRFLRAARPAVVVTFGPEGAPTGHRDHRAICRAATAAFFLAARASEYPEQLAAGLAPHGARRLYYVSWAEPAPGSPIRHQSVPATASLDTRTTHDVELRAFHAHRTQRAHEEAFRRDCLTSTEDYALVAGAPQPAPLVADLFAGLA</sequence>
<dbReference type="GO" id="GO:0016811">
    <property type="term" value="F:hydrolase activity, acting on carbon-nitrogen (but not peptide) bonds, in linear amides"/>
    <property type="evidence" value="ECO:0007669"/>
    <property type="project" value="TreeGrafter"/>
</dbReference>
<dbReference type="SUPFAM" id="SSF102588">
    <property type="entry name" value="LmbE-like"/>
    <property type="match status" value="1"/>
</dbReference>
<dbReference type="Gene3D" id="3.40.50.10320">
    <property type="entry name" value="LmbE-like"/>
    <property type="match status" value="1"/>
</dbReference>
<dbReference type="InterPro" id="IPR024078">
    <property type="entry name" value="LmbE-like_dom_sf"/>
</dbReference>
<protein>
    <submittedName>
        <fullName evidence="1">Uncharacterized protein</fullName>
    </submittedName>
</protein>
<gene>
    <name evidence="1" type="ORF">AVDCRST_MAG11-3012</name>
</gene>
<proteinExistence type="predicted"/>
<dbReference type="AlphaFoldDB" id="A0A6J4LU58"/>
<reference evidence="1" key="1">
    <citation type="submission" date="2020-02" db="EMBL/GenBank/DDBJ databases">
        <authorList>
            <person name="Meier V. D."/>
        </authorList>
    </citation>
    <scope>NUCLEOTIDE SEQUENCE</scope>
    <source>
        <strain evidence="1">AVDCRST_MAG11</strain>
    </source>
</reference>
<dbReference type="PANTHER" id="PTHR12993">
    <property type="entry name" value="N-ACETYLGLUCOSAMINYL-PHOSPHATIDYLINOSITOL DE-N-ACETYLASE-RELATED"/>
    <property type="match status" value="1"/>
</dbReference>
<accession>A0A6J4LU58</accession>
<organism evidence="1">
    <name type="scientific">uncultured Gemmatimonadaceae bacterium</name>
    <dbReference type="NCBI Taxonomy" id="246130"/>
    <lineage>
        <taxon>Bacteria</taxon>
        <taxon>Pseudomonadati</taxon>
        <taxon>Gemmatimonadota</taxon>
        <taxon>Gemmatimonadia</taxon>
        <taxon>Gemmatimonadales</taxon>
        <taxon>Gemmatimonadaceae</taxon>
        <taxon>environmental samples</taxon>
    </lineage>
</organism>